<dbReference type="Gene3D" id="3.90.550.10">
    <property type="entry name" value="Spore Coat Polysaccharide Biosynthesis Protein SpsA, Chain A"/>
    <property type="match status" value="1"/>
</dbReference>
<keyword evidence="2" id="KW-0548">Nucleotidyltransferase</keyword>
<proteinExistence type="predicted"/>
<dbReference type="EC" id="2.7.7.33" evidence="2"/>
<dbReference type="InterPro" id="IPR046981">
    <property type="entry name" value="G1P_cyt_trans"/>
</dbReference>
<reference evidence="2 4" key="2">
    <citation type="submission" date="2020-08" db="EMBL/GenBank/DDBJ databases">
        <title>Genomic Encyclopedia of Type Strains, Phase IV (KMG-IV): sequencing the most valuable type-strain genomes for metagenomic binning, comparative biology and taxonomic classification.</title>
        <authorList>
            <person name="Goeker M."/>
        </authorList>
    </citation>
    <scope>NUCLEOTIDE SEQUENCE [LARGE SCALE GENOMIC DNA]</scope>
    <source>
        <strain evidence="2 4">DSM 17245</strain>
    </source>
</reference>
<dbReference type="GeneID" id="85015386"/>
<gene>
    <name evidence="3" type="primary">rfbF</name>
    <name evidence="2" type="ORF">HNQ46_001856</name>
    <name evidence="3" type="ORF">HXM91_01520</name>
</gene>
<dbReference type="GO" id="GO:0047343">
    <property type="term" value="F:glucose-1-phosphate cytidylyltransferase activity"/>
    <property type="evidence" value="ECO:0007669"/>
    <property type="project" value="UniProtKB-EC"/>
</dbReference>
<evidence type="ECO:0000313" key="3">
    <source>
        <dbReference type="EMBL" id="MBF1304547.1"/>
    </source>
</evidence>
<sequence>MKVVLLAGGLGTRISEESHLKPKPMIEIGEMPILWHIMKYYSSYGFKEFIILAGYKQYLIKEYFANYFLHNADITFDMGKNTMEVHNSEAEDWKVTVVDTGLHTMTGGRLKRVEKYLKHEPFMLTYGDGVSDVNLEALLDFHKKHGKPATISMVNLAQQKGVLDVDAEGQIRSFREKEEKDGAVINGGFMVLEPEIFDYLQDDNTILEQSPMQNLAAEGKLMGYYHDGFWQCMDTQREKKLLEELWASGKAPWKRW</sequence>
<dbReference type="InterPro" id="IPR013446">
    <property type="entry name" value="G1P_cyt_trans-like"/>
</dbReference>
<dbReference type="InterPro" id="IPR029044">
    <property type="entry name" value="Nucleotide-diphossugar_trans"/>
</dbReference>
<organism evidence="2 4">
    <name type="scientific">Oribacterium sinus</name>
    <dbReference type="NCBI Taxonomy" id="237576"/>
    <lineage>
        <taxon>Bacteria</taxon>
        <taxon>Bacillati</taxon>
        <taxon>Bacillota</taxon>
        <taxon>Clostridia</taxon>
        <taxon>Lachnospirales</taxon>
        <taxon>Lachnospiraceae</taxon>
        <taxon>Oribacterium</taxon>
    </lineage>
</organism>
<dbReference type="InterPro" id="IPR005835">
    <property type="entry name" value="NTP_transferase_dom"/>
</dbReference>
<comment type="caution">
    <text evidence="2">The sequence shown here is derived from an EMBL/GenBank/DDBJ whole genome shotgun (WGS) entry which is preliminary data.</text>
</comment>
<dbReference type="CDD" id="cd02524">
    <property type="entry name" value="G1P_cytidylyltransferase"/>
    <property type="match status" value="1"/>
</dbReference>
<protein>
    <submittedName>
        <fullName evidence="2">Glucose-1-phosphate cytidylyltransferase</fullName>
        <ecNumber evidence="2">2.7.7.33</ecNumber>
    </submittedName>
</protein>
<dbReference type="AlphaFoldDB" id="A0A7W9SI43"/>
<evidence type="ECO:0000259" key="1">
    <source>
        <dbReference type="Pfam" id="PF00483"/>
    </source>
</evidence>
<dbReference type="Pfam" id="PF00483">
    <property type="entry name" value="NTP_transferase"/>
    <property type="match status" value="1"/>
</dbReference>
<keyword evidence="2" id="KW-0808">Transferase</keyword>
<accession>A0A7W9SI43</accession>
<evidence type="ECO:0000313" key="2">
    <source>
        <dbReference type="EMBL" id="MBB6041866.1"/>
    </source>
</evidence>
<name>A0A7W9SI43_9FIRM</name>
<dbReference type="GO" id="GO:0009243">
    <property type="term" value="P:O antigen biosynthetic process"/>
    <property type="evidence" value="ECO:0007669"/>
    <property type="project" value="InterPro"/>
</dbReference>
<dbReference type="SUPFAM" id="SSF53448">
    <property type="entry name" value="Nucleotide-diphospho-sugar transferases"/>
    <property type="match status" value="1"/>
</dbReference>
<reference evidence="3" key="1">
    <citation type="submission" date="2020-04" db="EMBL/GenBank/DDBJ databases">
        <title>Deep metagenomics examines the oral microbiome during advanced dental caries in children, revealing novel taxa and co-occurrences with host molecules.</title>
        <authorList>
            <person name="Baker J.L."/>
            <person name="Morton J.T."/>
            <person name="Dinis M."/>
            <person name="Alvarez R."/>
            <person name="Tran N.C."/>
            <person name="Knight R."/>
            <person name="Edlund A."/>
        </authorList>
    </citation>
    <scope>NUCLEOTIDE SEQUENCE</scope>
    <source>
        <strain evidence="3">JCVI_48_bin.5</strain>
    </source>
</reference>
<dbReference type="EMBL" id="JACHHH010000009">
    <property type="protein sequence ID" value="MBB6041866.1"/>
    <property type="molecule type" value="Genomic_DNA"/>
</dbReference>
<evidence type="ECO:0000313" key="4">
    <source>
        <dbReference type="Proteomes" id="UP000522163"/>
    </source>
</evidence>
<dbReference type="Proteomes" id="UP000522163">
    <property type="component" value="Unassembled WGS sequence"/>
</dbReference>
<dbReference type="PANTHER" id="PTHR47183">
    <property type="entry name" value="GLUCOSE-1-PHOSPHATE CYTIDYLYLTRANSFERASE-RELATED"/>
    <property type="match status" value="1"/>
</dbReference>
<dbReference type="Proteomes" id="UP000780721">
    <property type="component" value="Unassembled WGS sequence"/>
</dbReference>
<dbReference type="PANTHER" id="PTHR47183:SF1">
    <property type="entry name" value="GLUCOSE-1-PHOSPHATE CYTIDYLYLTRANSFERASE"/>
    <property type="match status" value="1"/>
</dbReference>
<dbReference type="RefSeq" id="WP_183684418.1">
    <property type="nucleotide sequence ID" value="NZ_CAUQIH010000045.1"/>
</dbReference>
<dbReference type="NCBIfam" id="TIGR02623">
    <property type="entry name" value="G1P_cyt_trans"/>
    <property type="match status" value="1"/>
</dbReference>
<dbReference type="EMBL" id="JABZRB010000021">
    <property type="protein sequence ID" value="MBF1304547.1"/>
    <property type="molecule type" value="Genomic_DNA"/>
</dbReference>
<feature type="domain" description="Nucleotidyl transferase" evidence="1">
    <location>
        <begin position="2"/>
        <end position="202"/>
    </location>
</feature>